<feature type="region of interest" description="RNA binding; important for wobble base 34 recognition" evidence="7">
    <location>
        <begin position="279"/>
        <end position="283"/>
    </location>
</feature>
<comment type="caution">
    <text evidence="9">The sequence shown here is derived from an EMBL/GenBank/DDBJ whole genome shotgun (WGS) entry which is preliminary data.</text>
</comment>
<dbReference type="GO" id="GO:0008479">
    <property type="term" value="F:tRNA-guanosine(34) queuine transglycosylase activity"/>
    <property type="evidence" value="ECO:0007669"/>
    <property type="project" value="UniProtKB-UniRule"/>
</dbReference>
<name>A0A419RRL9_9SPHN</name>
<proteinExistence type="inferred from homology"/>
<dbReference type="PANTHER" id="PTHR46499:SF1">
    <property type="entry name" value="QUEUINE TRNA-RIBOSYLTRANSFERASE"/>
    <property type="match status" value="1"/>
</dbReference>
<dbReference type="HAMAP" id="MF_00168">
    <property type="entry name" value="Q_tRNA_Tgt"/>
    <property type="match status" value="1"/>
</dbReference>
<feature type="binding site" evidence="7">
    <location>
        <position position="317"/>
    </location>
    <ligand>
        <name>Zn(2+)</name>
        <dbReference type="ChEBI" id="CHEBI:29105"/>
    </ligand>
</feature>
<keyword evidence="7" id="KW-0862">Zinc</keyword>
<comment type="pathway">
    <text evidence="1 7">tRNA modification; tRNA-queuosine biosynthesis.</text>
</comment>
<dbReference type="OrthoDB" id="9805417at2"/>
<reference evidence="9 10" key="1">
    <citation type="journal article" date="2017" name="Int. J. Syst. Evol. Microbiol.">
        <title>Erythrobacter aquimixticola sp. nov., isolated from the junction between the ocean and a freshwater spring.</title>
        <authorList>
            <person name="Park S."/>
            <person name="Jung Y.T."/>
            <person name="Choi S.J."/>
            <person name="Yoon J.H."/>
        </authorList>
    </citation>
    <scope>NUCLEOTIDE SEQUENCE [LARGE SCALE GENOMIC DNA]</scope>
    <source>
        <strain evidence="9 10">JSSK-14</strain>
    </source>
</reference>
<keyword evidence="7" id="KW-0479">Metal-binding</keyword>
<dbReference type="Gene3D" id="3.20.20.105">
    <property type="entry name" value="Queuine tRNA-ribosyltransferase-like"/>
    <property type="match status" value="1"/>
</dbReference>
<keyword evidence="10" id="KW-1185">Reference proteome</keyword>
<gene>
    <name evidence="7" type="primary">tgt</name>
    <name evidence="9" type="ORF">D6201_02660</name>
</gene>
<dbReference type="EMBL" id="RAHX01000001">
    <property type="protein sequence ID" value="RJY08404.1"/>
    <property type="molecule type" value="Genomic_DNA"/>
</dbReference>
<dbReference type="Pfam" id="PF01702">
    <property type="entry name" value="TGT"/>
    <property type="match status" value="1"/>
</dbReference>
<dbReference type="InterPro" id="IPR050076">
    <property type="entry name" value="ArchSynthase1/Queuine_TRR"/>
</dbReference>
<feature type="active site" description="Nucleophile" evidence="7">
    <location>
        <position position="274"/>
    </location>
</feature>
<dbReference type="FunFam" id="3.20.20.105:FF:000001">
    <property type="entry name" value="Queuine tRNA-ribosyltransferase"/>
    <property type="match status" value="1"/>
</dbReference>
<dbReference type="GO" id="GO:0005829">
    <property type="term" value="C:cytosol"/>
    <property type="evidence" value="ECO:0007669"/>
    <property type="project" value="TreeGrafter"/>
</dbReference>
<dbReference type="GO" id="GO:0008616">
    <property type="term" value="P:tRNA queuosine(34) biosynthetic process"/>
    <property type="evidence" value="ECO:0007669"/>
    <property type="project" value="UniProtKB-UniRule"/>
</dbReference>
<dbReference type="RefSeq" id="WP_120047290.1">
    <property type="nucleotide sequence ID" value="NZ_RAHX01000001.1"/>
</dbReference>
<sequence>MASDRPRFAFSLKARDGRARTGEIAMRRGTIRTPAFMPVGTAATVKAMKPESVRATGADIILGNTYHLMLRPGAERMARLGGLHEFMRWDRPILTDSGGYQVMSLSDLRKLTEKGVEFRSHIDGSKHMLTPERSIEIQRLLGSDIVMAFDECPRADRPMAEIEASMELSMRWAQRSRDAFDAGGEHAANAALFGIQQGALDRGLRARSAEALRAIDFDGYAVGGLAVGEGQEAMFGVLDYAPDMLPEEAPRYLMGVGKPDDLVGAVERGIDMFDCVLPTRSGRNGQGFTWNGPINLRNARHAEDTGPLDPRCTCPTCGNYSRAYLHHLHKSGEILGAMLLTEHNLSFYQQLMQTMRDAIGAGTFAAFAATFRADYLEA</sequence>
<evidence type="ECO:0000256" key="3">
    <source>
        <dbReference type="ARBA" id="ARBA00022679"/>
    </source>
</evidence>
<dbReference type="Proteomes" id="UP000285232">
    <property type="component" value="Unassembled WGS sequence"/>
</dbReference>
<keyword evidence="5 7" id="KW-0671">Queuosine biosynthesis</keyword>
<feature type="binding site" evidence="7">
    <location>
        <begin position="96"/>
        <end position="100"/>
    </location>
    <ligand>
        <name>substrate</name>
    </ligand>
</feature>
<dbReference type="UniPathway" id="UPA00392"/>
<dbReference type="NCBIfam" id="TIGR00449">
    <property type="entry name" value="tgt_general"/>
    <property type="match status" value="1"/>
</dbReference>
<evidence type="ECO:0000256" key="1">
    <source>
        <dbReference type="ARBA" id="ARBA00004691"/>
    </source>
</evidence>
<organism evidence="9 10">
    <name type="scientific">Aurantiacibacter aquimixticola</name>
    <dbReference type="NCBI Taxonomy" id="1958945"/>
    <lineage>
        <taxon>Bacteria</taxon>
        <taxon>Pseudomonadati</taxon>
        <taxon>Pseudomonadota</taxon>
        <taxon>Alphaproteobacteria</taxon>
        <taxon>Sphingomonadales</taxon>
        <taxon>Erythrobacteraceae</taxon>
        <taxon>Aurantiacibacter</taxon>
    </lineage>
</organism>
<feature type="binding site" evidence="7">
    <location>
        <position position="314"/>
    </location>
    <ligand>
        <name>Zn(2+)</name>
        <dbReference type="ChEBI" id="CHEBI:29105"/>
    </ligand>
</feature>
<evidence type="ECO:0000256" key="5">
    <source>
        <dbReference type="ARBA" id="ARBA00022785"/>
    </source>
</evidence>
<protein>
    <recommendedName>
        <fullName evidence="7">Queuine tRNA-ribosyltransferase</fullName>
        <ecNumber evidence="7">2.4.2.29</ecNumber>
    </recommendedName>
    <alternativeName>
        <fullName evidence="7">Guanine insertion enzyme</fullName>
    </alternativeName>
    <alternativeName>
        <fullName evidence="7">tRNA-guanine transglycosylase</fullName>
    </alternativeName>
</protein>
<evidence type="ECO:0000259" key="8">
    <source>
        <dbReference type="Pfam" id="PF01702"/>
    </source>
</evidence>
<dbReference type="InterPro" id="IPR004803">
    <property type="entry name" value="TGT"/>
</dbReference>
<evidence type="ECO:0000313" key="9">
    <source>
        <dbReference type="EMBL" id="RJY08404.1"/>
    </source>
</evidence>
<feature type="binding site" evidence="7">
    <location>
        <position position="312"/>
    </location>
    <ligand>
        <name>Zn(2+)</name>
        <dbReference type="ChEBI" id="CHEBI:29105"/>
    </ligand>
</feature>
<dbReference type="NCBIfam" id="TIGR00430">
    <property type="entry name" value="Q_tRNA_tgt"/>
    <property type="match status" value="1"/>
</dbReference>
<feature type="binding site" evidence="7">
    <location>
        <position position="197"/>
    </location>
    <ligand>
        <name>substrate</name>
    </ligand>
</feature>
<dbReference type="AlphaFoldDB" id="A0A419RRL9"/>
<evidence type="ECO:0000256" key="6">
    <source>
        <dbReference type="ARBA" id="ARBA00050112"/>
    </source>
</evidence>
<feature type="binding site" evidence="7">
    <location>
        <position position="150"/>
    </location>
    <ligand>
        <name>substrate</name>
    </ligand>
</feature>
<dbReference type="SUPFAM" id="SSF51713">
    <property type="entry name" value="tRNA-guanine transglycosylase"/>
    <property type="match status" value="1"/>
</dbReference>
<feature type="active site" description="Proton acceptor" evidence="7">
    <location>
        <position position="96"/>
    </location>
</feature>
<feature type="binding site" evidence="7">
    <location>
        <position position="343"/>
    </location>
    <ligand>
        <name>Zn(2+)</name>
        <dbReference type="ChEBI" id="CHEBI:29105"/>
    </ligand>
</feature>
<feature type="binding site" evidence="7">
    <location>
        <position position="224"/>
    </location>
    <ligand>
        <name>substrate</name>
    </ligand>
</feature>
<keyword evidence="3 7" id="KW-0808">Transferase</keyword>
<accession>A0A419RRL9</accession>
<keyword evidence="2 7" id="KW-0328">Glycosyltransferase</keyword>
<dbReference type="InterPro" id="IPR036511">
    <property type="entry name" value="TGT-like_sf"/>
</dbReference>
<evidence type="ECO:0000256" key="2">
    <source>
        <dbReference type="ARBA" id="ARBA00022676"/>
    </source>
</evidence>
<feature type="domain" description="tRNA-guanine(15) transglycosylase-like" evidence="8">
    <location>
        <begin position="18"/>
        <end position="375"/>
    </location>
</feature>
<feature type="region of interest" description="RNA binding" evidence="7">
    <location>
        <begin position="255"/>
        <end position="261"/>
    </location>
</feature>
<comment type="subunit">
    <text evidence="7">Homodimer. Within each dimer, one monomer is responsible for RNA recognition and catalysis, while the other monomer binds to the replacement base PreQ1.</text>
</comment>
<dbReference type="GO" id="GO:0046872">
    <property type="term" value="F:metal ion binding"/>
    <property type="evidence" value="ECO:0007669"/>
    <property type="project" value="UniProtKB-KW"/>
</dbReference>
<evidence type="ECO:0000313" key="10">
    <source>
        <dbReference type="Proteomes" id="UP000285232"/>
    </source>
</evidence>
<keyword evidence="4 7" id="KW-0819">tRNA processing</keyword>
<comment type="catalytic activity">
    <reaction evidence="6 7">
        <text>7-aminomethyl-7-carbaguanine + guanosine(34) in tRNA = 7-aminomethyl-7-carbaguanosine(34) in tRNA + guanine</text>
        <dbReference type="Rhea" id="RHEA:24104"/>
        <dbReference type="Rhea" id="RHEA-COMP:10341"/>
        <dbReference type="Rhea" id="RHEA-COMP:10342"/>
        <dbReference type="ChEBI" id="CHEBI:16235"/>
        <dbReference type="ChEBI" id="CHEBI:58703"/>
        <dbReference type="ChEBI" id="CHEBI:74269"/>
        <dbReference type="ChEBI" id="CHEBI:82833"/>
        <dbReference type="EC" id="2.4.2.29"/>
    </reaction>
</comment>
<dbReference type="PANTHER" id="PTHR46499">
    <property type="entry name" value="QUEUINE TRNA-RIBOSYLTRANSFERASE"/>
    <property type="match status" value="1"/>
</dbReference>
<comment type="cofactor">
    <cofactor evidence="7">
        <name>Zn(2+)</name>
        <dbReference type="ChEBI" id="CHEBI:29105"/>
    </cofactor>
    <text evidence="7">Binds 1 zinc ion per subunit.</text>
</comment>
<comment type="function">
    <text evidence="7">Catalyzes the base-exchange of a guanine (G) residue with the queuine precursor 7-aminomethyl-7-deazaguanine (PreQ1) at position 34 (anticodon wobble position) in tRNAs with GU(N) anticodons (tRNA-Asp, -Asn, -His and -Tyr). Catalysis occurs through a double-displacement mechanism. The nucleophile active site attacks the C1' of nucleotide 34 to detach the guanine base from the RNA, forming a covalent enzyme-RNA intermediate. The proton acceptor active site deprotonates the incoming PreQ1, allowing a nucleophilic attack on the C1' of the ribose to form the product. After dissociation, two additional enzymatic reactions on the tRNA convert PreQ1 to queuine (Q), resulting in the hypermodified nucleoside queuosine (7-(((4,5-cis-dihydroxy-2-cyclopenten-1-yl)amino)methyl)-7-deazaguanosine).</text>
</comment>
<dbReference type="EC" id="2.4.2.29" evidence="7"/>
<comment type="similarity">
    <text evidence="7">Belongs to the queuine tRNA-ribosyltransferase family.</text>
</comment>
<evidence type="ECO:0000256" key="7">
    <source>
        <dbReference type="HAMAP-Rule" id="MF_00168"/>
    </source>
</evidence>
<evidence type="ECO:0000256" key="4">
    <source>
        <dbReference type="ARBA" id="ARBA00022694"/>
    </source>
</evidence>
<dbReference type="InterPro" id="IPR002616">
    <property type="entry name" value="tRNA_ribo_trans-like"/>
</dbReference>